<dbReference type="InterPro" id="IPR056083">
    <property type="entry name" value="DUF7666"/>
</dbReference>
<organism evidence="2 3">
    <name type="scientific">Candidatus Limivivens merdigallinarum</name>
    <dbReference type="NCBI Taxonomy" id="2840859"/>
    <lineage>
        <taxon>Bacteria</taxon>
        <taxon>Bacillati</taxon>
        <taxon>Bacillota</taxon>
        <taxon>Clostridia</taxon>
        <taxon>Lachnospirales</taxon>
        <taxon>Lachnospiraceae</taxon>
        <taxon>Lachnospiraceae incertae sedis</taxon>
        <taxon>Candidatus Limivivens</taxon>
    </lineage>
</organism>
<proteinExistence type="predicted"/>
<gene>
    <name evidence="2" type="ORF">IAB26_14275</name>
</gene>
<evidence type="ECO:0000313" key="2">
    <source>
        <dbReference type="EMBL" id="HIQ97712.1"/>
    </source>
</evidence>
<dbReference type="Pfam" id="PF24703">
    <property type="entry name" value="DUF7666"/>
    <property type="match status" value="1"/>
</dbReference>
<evidence type="ECO:0000313" key="3">
    <source>
        <dbReference type="Proteomes" id="UP000886886"/>
    </source>
</evidence>
<dbReference type="AlphaFoldDB" id="A0A9D0ZXA1"/>
<sequence>MIAYKGLKKDLTCLGYQFLLNQVNITDQANCAENGFHCAENPLDCLCYYRDWRKSVYFLVKAEGDLDEDSVDSKISCTRITLLKELSFQMLLLHGLAYMARHPGRKWCSIVKKEEGRCWDGYVVVRGKHPKASGSMGDILALAKEEPDSQQIQEVALYVVDGKQYKPHTWYGVDGKA</sequence>
<name>A0A9D0ZXA1_9FIRM</name>
<dbReference type="EMBL" id="DVFT01000208">
    <property type="protein sequence ID" value="HIQ97712.1"/>
    <property type="molecule type" value="Genomic_DNA"/>
</dbReference>
<protein>
    <recommendedName>
        <fullName evidence="1">DUF7666 domain-containing protein</fullName>
    </recommendedName>
</protein>
<reference evidence="2" key="1">
    <citation type="submission" date="2020-10" db="EMBL/GenBank/DDBJ databases">
        <authorList>
            <person name="Gilroy R."/>
        </authorList>
    </citation>
    <scope>NUCLEOTIDE SEQUENCE</scope>
    <source>
        <strain evidence="2">ChiSjej3B21-11622</strain>
    </source>
</reference>
<evidence type="ECO:0000259" key="1">
    <source>
        <dbReference type="Pfam" id="PF24703"/>
    </source>
</evidence>
<reference evidence="2" key="2">
    <citation type="journal article" date="2021" name="PeerJ">
        <title>Extensive microbial diversity within the chicken gut microbiome revealed by metagenomics and culture.</title>
        <authorList>
            <person name="Gilroy R."/>
            <person name="Ravi A."/>
            <person name="Getino M."/>
            <person name="Pursley I."/>
            <person name="Horton D.L."/>
            <person name="Alikhan N.F."/>
            <person name="Baker D."/>
            <person name="Gharbi K."/>
            <person name="Hall N."/>
            <person name="Watson M."/>
            <person name="Adriaenssens E.M."/>
            <person name="Foster-Nyarko E."/>
            <person name="Jarju S."/>
            <person name="Secka A."/>
            <person name="Antonio M."/>
            <person name="Oren A."/>
            <person name="Chaudhuri R.R."/>
            <person name="La Ragione R."/>
            <person name="Hildebrand F."/>
            <person name="Pallen M.J."/>
        </authorList>
    </citation>
    <scope>NUCLEOTIDE SEQUENCE</scope>
    <source>
        <strain evidence="2">ChiSjej3B21-11622</strain>
    </source>
</reference>
<feature type="domain" description="DUF7666" evidence="1">
    <location>
        <begin position="1"/>
        <end position="93"/>
    </location>
</feature>
<accession>A0A9D0ZXA1</accession>
<dbReference type="Proteomes" id="UP000886886">
    <property type="component" value="Unassembled WGS sequence"/>
</dbReference>
<comment type="caution">
    <text evidence="2">The sequence shown here is derived from an EMBL/GenBank/DDBJ whole genome shotgun (WGS) entry which is preliminary data.</text>
</comment>